<dbReference type="Pfam" id="PF08447">
    <property type="entry name" value="PAS_3"/>
    <property type="match status" value="1"/>
</dbReference>
<dbReference type="SMART" id="SM00091">
    <property type="entry name" value="PAS"/>
    <property type="match status" value="3"/>
</dbReference>
<dbReference type="InterPro" id="IPR000700">
    <property type="entry name" value="PAS-assoc_C"/>
</dbReference>
<dbReference type="OrthoDB" id="342253at2157"/>
<dbReference type="AlphaFoldDB" id="L0JME6"/>
<dbReference type="InterPro" id="IPR040624">
    <property type="entry name" value="HalOD1"/>
</dbReference>
<gene>
    <name evidence="4" type="ordered locus">Natpe_2183</name>
    <name evidence="5" type="ORF">C488_05988</name>
</gene>
<dbReference type="NCBIfam" id="TIGR00229">
    <property type="entry name" value="sensory_box"/>
    <property type="match status" value="2"/>
</dbReference>
<dbReference type="Pfam" id="PF13185">
    <property type="entry name" value="GAF_2"/>
    <property type="match status" value="2"/>
</dbReference>
<dbReference type="PANTHER" id="PTHR34236:SF1">
    <property type="entry name" value="DIMETHYL SULFOXIDE REDUCTASE TRANSCRIPTIONAL ACTIVATOR"/>
    <property type="match status" value="1"/>
</dbReference>
<evidence type="ECO:0000313" key="4">
    <source>
        <dbReference type="EMBL" id="AGB32008.1"/>
    </source>
</evidence>
<dbReference type="Proteomes" id="UP000011593">
    <property type="component" value="Unassembled WGS sequence"/>
</dbReference>
<sequence>MTRGFTATEPTPVRALVVGSSEWARSTAGLADERLTVTGPVTGVDDLDDDRLEVVDCVLTDDPTVVDDLAGSCPVVYALDPTGDESIDDVRRGATDVIAATTARNPALLAHRLERAVATDARAATADGPPVRGPEWYRTILEYSSEVVLTIEADGEISYASPAVEVAGGYDPATLCGDHYLEHVHGDDTAAVAAEFEATRAADLGTSRTVEYTCQHADGAWYVHEAVLTNRLGDGVVDGVVASIRDITEYHRIERELSESFKRVTDAFYALDSDWEFTYVNDRALEILSTDRSELLGRHILEVFPEMTGTAFQSAATEAMAEQESRTVEGYLDAYDAWIEARIYPSPSGMSVYWRDVTDRVQRKRDLTERTERLQTLVENAPIVLFVLDEDGTFTLSEGRGLANLGTDAGEVVGDSFFDQLGDYPAICDDARRALEGEDVHSRRELSDRVFEMWYRPITDGGDVDRVIGVASDITERVQYQEALSGLHEASSHLLSVDSKAAACKSIVEVATDVLDLDSVVYRFDERANELRPAAHASAFESTFGSPPRIEPDGSIVWETFVNGETAIDDDTRDSTAVSDEETAARSVLSVPLGEHGVVVALSTDPAAYDDETVELAELFARAAEAALDRIGRTRRLRDRERELEAQNRHLERLNDANEIRQSIEELLLKADSRAEIERGVPRRLAALESCSLAWVGEPDPGGNRLQVRAHAGAERGYLEAVTATAVDDSAAEPAGRAARTQAPVYVENVADAVHDGEWRRKALSRNFQSVYAVPLVYDGFCYGVVSIYGEDRDAVDETLRSMLSELGETIAYAIDAVKRKNALFGDDRTEVELAVAADATLCQLAARLGSPMRYEGATAPDEGPQLVFAAIEGPIDDPASAVDLAAVDGISEITTIADHEGETLVQLRMTDSFLGSIAGTHGARLREFSVDESGGRAVVDVPDAVEIRELLADITRSGPSVSMVARREAPTDDPETVGGATRTVLLESFTDRQREVVQTAYHGGFFEWPRRATGEEIADSLDISSPALSVTVADAVATHKGVEVTDLEPLHYSINADALERLFEPRTDGLRSNGSVTFEYSDCLVTVTADSEIRVTSV</sequence>
<dbReference type="SUPFAM" id="SSF55781">
    <property type="entry name" value="GAF domain-like"/>
    <property type="match status" value="2"/>
</dbReference>
<dbReference type="RefSeq" id="WP_006180535.1">
    <property type="nucleotide sequence ID" value="NC_019962.1"/>
</dbReference>
<dbReference type="InterPro" id="IPR013656">
    <property type="entry name" value="PAS_4"/>
</dbReference>
<dbReference type="InterPro" id="IPR013655">
    <property type="entry name" value="PAS_fold_3"/>
</dbReference>
<evidence type="ECO:0000313" key="6">
    <source>
        <dbReference type="Proteomes" id="UP000010843"/>
    </source>
</evidence>
<dbReference type="GeneID" id="14335346"/>
<dbReference type="Pfam" id="PF15915">
    <property type="entry name" value="BAT"/>
    <property type="match status" value="1"/>
</dbReference>
<dbReference type="eggNOG" id="arCOG02276">
    <property type="taxonomic scope" value="Archaea"/>
</dbReference>
<dbReference type="KEGG" id="npe:Natpe_2183"/>
<evidence type="ECO:0000259" key="2">
    <source>
        <dbReference type="PROSITE" id="PS50112"/>
    </source>
</evidence>
<dbReference type="InterPro" id="IPR031803">
    <property type="entry name" value="BAT_GAF/HTH-assoc"/>
</dbReference>
<reference evidence="4" key="2">
    <citation type="submission" date="2012-02" db="EMBL/GenBank/DDBJ databases">
        <title>Complete sequence of chromosome of Natrinema pellirubrum DSM 15624.</title>
        <authorList>
            <consortium name="US DOE Joint Genome Institute"/>
            <person name="Lucas S."/>
            <person name="Han J."/>
            <person name="Lapidus A."/>
            <person name="Cheng J.-F."/>
            <person name="Goodwin L."/>
            <person name="Pitluck S."/>
            <person name="Peters L."/>
            <person name="Teshima H."/>
            <person name="Detter J.C."/>
            <person name="Han C."/>
            <person name="Tapia R."/>
            <person name="Land M."/>
            <person name="Hauser L."/>
            <person name="Kyrpides N."/>
            <person name="Ivanova N."/>
            <person name="Pagani I."/>
            <person name="Sproer C."/>
            <person name="Anderson I."/>
            <person name="Woyke T."/>
        </authorList>
    </citation>
    <scope>NUCLEOTIDE SEQUENCE</scope>
    <source>
        <strain evidence="4">DSM 15624</strain>
    </source>
</reference>
<dbReference type="eggNOG" id="arCOG02334">
    <property type="taxonomic scope" value="Archaea"/>
</dbReference>
<evidence type="ECO:0000313" key="5">
    <source>
        <dbReference type="EMBL" id="ELY78125.1"/>
    </source>
</evidence>
<dbReference type="CDD" id="cd00130">
    <property type="entry name" value="PAS"/>
    <property type="match status" value="2"/>
</dbReference>
<dbReference type="Proteomes" id="UP000010843">
    <property type="component" value="Chromosome"/>
</dbReference>
<feature type="domain" description="PAS" evidence="2">
    <location>
        <begin position="253"/>
        <end position="323"/>
    </location>
</feature>
<reference evidence="6" key="1">
    <citation type="submission" date="2012-02" db="EMBL/GenBank/DDBJ databases">
        <title>Complete sequence of chromosome of Natrinema pellirubrum DSM 15624.</title>
        <authorList>
            <person name="Lucas S."/>
            <person name="Han J."/>
            <person name="Lapidus A."/>
            <person name="Cheng J.-F."/>
            <person name="Goodwin L."/>
            <person name="Pitluck S."/>
            <person name="Peters L."/>
            <person name="Teshima H."/>
            <person name="Detter J.C."/>
            <person name="Han C."/>
            <person name="Tapia R."/>
            <person name="Land M."/>
            <person name="Hauser L."/>
            <person name="Kyrpides N."/>
            <person name="Ivanova N."/>
            <person name="Pagani I."/>
            <person name="Sproer C."/>
            <person name="Anderson I."/>
            <person name="Woyke T."/>
        </authorList>
    </citation>
    <scope>NUCLEOTIDE SEQUENCE [LARGE SCALE GENOMIC DNA]</scope>
    <source>
        <strain evidence="6">DSM 15624 / JCM 10476 / NCIMB 786</strain>
    </source>
</reference>
<keyword evidence="1" id="KW-0175">Coiled coil</keyword>
<dbReference type="SMART" id="SM00065">
    <property type="entry name" value="GAF"/>
    <property type="match status" value="2"/>
</dbReference>
<dbReference type="STRING" id="797303.Natpe_2183"/>
<dbReference type="eggNOG" id="arCOG08928">
    <property type="taxonomic scope" value="Archaea"/>
</dbReference>
<feature type="coiled-coil region" evidence="1">
    <location>
        <begin position="634"/>
        <end position="661"/>
    </location>
</feature>
<dbReference type="InterPro" id="IPR035965">
    <property type="entry name" value="PAS-like_dom_sf"/>
</dbReference>
<evidence type="ECO:0000313" key="7">
    <source>
        <dbReference type="Proteomes" id="UP000011593"/>
    </source>
</evidence>
<dbReference type="eggNOG" id="arCOG06796">
    <property type="taxonomic scope" value="Archaea"/>
</dbReference>
<dbReference type="Gene3D" id="3.30.450.20">
    <property type="entry name" value="PAS domain"/>
    <property type="match status" value="3"/>
</dbReference>
<dbReference type="InterPro" id="IPR001610">
    <property type="entry name" value="PAC"/>
</dbReference>
<dbReference type="PROSITE" id="PS50113">
    <property type="entry name" value="PAC"/>
    <property type="match status" value="1"/>
</dbReference>
<organism evidence="4 6">
    <name type="scientific">Natrinema pellirubrum (strain DSM 15624 / CIP 106293 / JCM 10476 / NCIMB 786 / 157)</name>
    <dbReference type="NCBI Taxonomy" id="797303"/>
    <lineage>
        <taxon>Archaea</taxon>
        <taxon>Methanobacteriati</taxon>
        <taxon>Methanobacteriota</taxon>
        <taxon>Stenosarchaea group</taxon>
        <taxon>Halobacteria</taxon>
        <taxon>Halobacteriales</taxon>
        <taxon>Natrialbaceae</taxon>
        <taxon>Natrinema</taxon>
    </lineage>
</organism>
<dbReference type="InterPro" id="IPR000014">
    <property type="entry name" value="PAS"/>
</dbReference>
<dbReference type="EMBL" id="CP003372">
    <property type="protein sequence ID" value="AGB32008.1"/>
    <property type="molecule type" value="Genomic_DNA"/>
</dbReference>
<evidence type="ECO:0000259" key="3">
    <source>
        <dbReference type="PROSITE" id="PS50113"/>
    </source>
</evidence>
<dbReference type="eggNOG" id="arCOG06918">
    <property type="taxonomic scope" value="Archaea"/>
</dbReference>
<dbReference type="PANTHER" id="PTHR34236">
    <property type="entry name" value="DIMETHYL SULFOXIDE REDUCTASE TRANSCRIPTIONAL ACTIVATOR"/>
    <property type="match status" value="1"/>
</dbReference>
<feature type="domain" description="PAS" evidence="2">
    <location>
        <begin position="370"/>
        <end position="421"/>
    </location>
</feature>
<dbReference type="SUPFAM" id="SSF55785">
    <property type="entry name" value="PYP-like sensor domain (PAS domain)"/>
    <property type="match status" value="3"/>
</dbReference>
<dbReference type="Pfam" id="PF18545">
    <property type="entry name" value="HalOD1"/>
    <property type="match status" value="1"/>
</dbReference>
<feature type="domain" description="PAS" evidence="2">
    <location>
        <begin position="133"/>
        <end position="203"/>
    </location>
</feature>
<dbReference type="PATRIC" id="fig|797303.5.peg.1216"/>
<dbReference type="EMBL" id="AOIE01000034">
    <property type="protein sequence ID" value="ELY78125.1"/>
    <property type="molecule type" value="Genomic_DNA"/>
</dbReference>
<reference evidence="5 7" key="3">
    <citation type="journal article" date="2014" name="PLoS Genet.">
        <title>Phylogenetically driven sequencing of extremely halophilic archaea reveals strategies for static and dynamic osmo-response.</title>
        <authorList>
            <person name="Becker E.A."/>
            <person name="Seitzer P.M."/>
            <person name="Tritt A."/>
            <person name="Larsen D."/>
            <person name="Krusor M."/>
            <person name="Yao A.I."/>
            <person name="Wu D."/>
            <person name="Madern D."/>
            <person name="Eisen J.A."/>
            <person name="Darling A.E."/>
            <person name="Facciotti M.T."/>
        </authorList>
    </citation>
    <scope>NUCLEOTIDE SEQUENCE [LARGE SCALE GENOMIC DNA]</scope>
    <source>
        <strain evidence="5 7">DSM 15624</strain>
    </source>
</reference>
<dbReference type="Pfam" id="PF08448">
    <property type="entry name" value="PAS_4"/>
    <property type="match status" value="2"/>
</dbReference>
<dbReference type="InterPro" id="IPR003018">
    <property type="entry name" value="GAF"/>
</dbReference>
<evidence type="ECO:0000256" key="1">
    <source>
        <dbReference type="SAM" id="Coils"/>
    </source>
</evidence>
<dbReference type="eggNOG" id="arCOG02389">
    <property type="taxonomic scope" value="Archaea"/>
</dbReference>
<dbReference type="eggNOG" id="arCOG06712">
    <property type="taxonomic scope" value="Archaea"/>
</dbReference>
<accession>L0JME6</accession>
<dbReference type="PROSITE" id="PS50112">
    <property type="entry name" value="PAS"/>
    <property type="match status" value="3"/>
</dbReference>
<dbReference type="InterPro" id="IPR029016">
    <property type="entry name" value="GAF-like_dom_sf"/>
</dbReference>
<dbReference type="SMART" id="SM00086">
    <property type="entry name" value="PAC"/>
    <property type="match status" value="2"/>
</dbReference>
<keyword evidence="7" id="KW-1185">Reference proteome</keyword>
<proteinExistence type="predicted"/>
<protein>
    <submittedName>
        <fullName evidence="4">PAS domain S-box</fullName>
    </submittedName>
    <submittedName>
        <fullName evidence="5">PAS sensor protein</fullName>
    </submittedName>
</protein>
<feature type="domain" description="PAC" evidence="3">
    <location>
        <begin position="208"/>
        <end position="259"/>
    </location>
</feature>
<dbReference type="Gene3D" id="3.30.450.40">
    <property type="match status" value="2"/>
</dbReference>
<name>L0JME6_NATP1</name>
<dbReference type="HOGENOM" id="CLU_010057_0_0_2"/>